<reference evidence="2" key="1">
    <citation type="journal article" date="2020" name="mSystems">
        <title>Genome- and Community-Level Interaction Insights into Carbon Utilization and Element Cycling Functions of Hydrothermarchaeota in Hydrothermal Sediment.</title>
        <authorList>
            <person name="Zhou Z."/>
            <person name="Liu Y."/>
            <person name="Xu W."/>
            <person name="Pan J."/>
            <person name="Luo Z.H."/>
            <person name="Li M."/>
        </authorList>
    </citation>
    <scope>NUCLEOTIDE SEQUENCE [LARGE SCALE GENOMIC DNA]</scope>
    <source>
        <strain evidence="2">SpSt-500</strain>
    </source>
</reference>
<evidence type="ECO:0008006" key="3">
    <source>
        <dbReference type="Google" id="ProtNLM"/>
    </source>
</evidence>
<feature type="signal peptide" evidence="1">
    <location>
        <begin position="1"/>
        <end position="20"/>
    </location>
</feature>
<dbReference type="AlphaFoldDB" id="A0A832DJC7"/>
<gene>
    <name evidence="2" type="ORF">ENS56_04350</name>
</gene>
<sequence length="229" mass="26050">MRKIFYLIFAALLFSIYSCGDSGKDFTDEQPTGKTDFTKRYGIKSAIVEYTITGSQSGTKTLYFDNWGMRQAEYTNSVLEIGNFSKSINILNIVKDDANYIIDLERKTGTKTKNPVKKLVAELQNQKSFGEFGEQILLKAGAMKIGQEEFLDKDCEIYEIKNTGTKMWIWKWIPLKTITKLGGVEINSVAKKIEVNVNVPEEKFTPPDNVTITEVDLDDIENQLRQQSK</sequence>
<proteinExistence type="predicted"/>
<dbReference type="EMBL" id="DSVI01000005">
    <property type="protein sequence ID" value="HGT47240.1"/>
    <property type="molecule type" value="Genomic_DNA"/>
</dbReference>
<evidence type="ECO:0000256" key="1">
    <source>
        <dbReference type="SAM" id="SignalP"/>
    </source>
</evidence>
<evidence type="ECO:0000313" key="2">
    <source>
        <dbReference type="EMBL" id="HGT47240.1"/>
    </source>
</evidence>
<dbReference type="PROSITE" id="PS51257">
    <property type="entry name" value="PROKAR_LIPOPROTEIN"/>
    <property type="match status" value="1"/>
</dbReference>
<organism evidence="2">
    <name type="scientific">Ignavibacterium album</name>
    <dbReference type="NCBI Taxonomy" id="591197"/>
    <lineage>
        <taxon>Bacteria</taxon>
        <taxon>Pseudomonadati</taxon>
        <taxon>Ignavibacteriota</taxon>
        <taxon>Ignavibacteria</taxon>
        <taxon>Ignavibacteriales</taxon>
        <taxon>Ignavibacteriaceae</taxon>
        <taxon>Ignavibacterium</taxon>
    </lineage>
</organism>
<feature type="chain" id="PRO_5032694730" description="DUF4412 domain-containing protein" evidence="1">
    <location>
        <begin position="21"/>
        <end position="229"/>
    </location>
</feature>
<accession>A0A832DJC7</accession>
<name>A0A832DJC7_9BACT</name>
<keyword evidence="1" id="KW-0732">Signal</keyword>
<protein>
    <recommendedName>
        <fullName evidence="3">DUF4412 domain-containing protein</fullName>
    </recommendedName>
</protein>
<comment type="caution">
    <text evidence="2">The sequence shown here is derived from an EMBL/GenBank/DDBJ whole genome shotgun (WGS) entry which is preliminary data.</text>
</comment>